<organism evidence="1 2">
    <name type="scientific">Hallella multisaccharivorax DSM 17128</name>
    <dbReference type="NCBI Taxonomy" id="688246"/>
    <lineage>
        <taxon>Bacteria</taxon>
        <taxon>Pseudomonadati</taxon>
        <taxon>Bacteroidota</taxon>
        <taxon>Bacteroidia</taxon>
        <taxon>Bacteroidales</taxon>
        <taxon>Prevotellaceae</taxon>
        <taxon>Hallella</taxon>
    </lineage>
</organism>
<evidence type="ECO:0008006" key="3">
    <source>
        <dbReference type="Google" id="ProtNLM"/>
    </source>
</evidence>
<protein>
    <recommendedName>
        <fullName evidence="3">Outer membrane protein beta-barrel domain-containing protein</fullName>
    </recommendedName>
</protein>
<reference evidence="2" key="1">
    <citation type="journal article" date="2011" name="Stand. Genomic Sci.">
        <title>Non-contiguous finished genome sequence of the opportunistic oral pathogen Prevotella multisaccharivorax type strain (PPPA20).</title>
        <authorList>
            <person name="Pati A."/>
            <person name="Gronow S."/>
            <person name="Lu M."/>
            <person name="Lapidus A."/>
            <person name="Nolan M."/>
            <person name="Lucas S."/>
            <person name="Hammon N."/>
            <person name="Deshpande S."/>
            <person name="Cheng J.F."/>
            <person name="Tapia R."/>
            <person name="Han C."/>
            <person name="Goodwin L."/>
            <person name="Pitluck S."/>
            <person name="Liolios K."/>
            <person name="Pagani I."/>
            <person name="Mavromatis K."/>
            <person name="Mikhailova N."/>
            <person name="Huntemann M."/>
            <person name="Chen A."/>
            <person name="Palaniappan K."/>
            <person name="Land M."/>
            <person name="Hauser L."/>
            <person name="Detter J.C."/>
            <person name="Brambilla E.M."/>
            <person name="Rohde M."/>
            <person name="Goker M."/>
            <person name="Woyke T."/>
            <person name="Bristow J."/>
            <person name="Eisen J.A."/>
            <person name="Markowitz V."/>
            <person name="Hugenholtz P."/>
            <person name="Kyrpides N.C."/>
            <person name="Klenk H.P."/>
            <person name="Ivanova N."/>
        </authorList>
    </citation>
    <scope>NUCLEOTIDE SEQUENCE [LARGE SCALE GENOMIC DNA]</scope>
    <source>
        <strain evidence="2">DSM 17128</strain>
    </source>
</reference>
<evidence type="ECO:0000313" key="2">
    <source>
        <dbReference type="Proteomes" id="UP000002772"/>
    </source>
</evidence>
<dbReference type="HOGENOM" id="CLU_112447_0_0_10"/>
<gene>
    <name evidence="1" type="ORF">Premu_0548</name>
</gene>
<name>F8NCD5_9BACT</name>
<dbReference type="STRING" id="688246.Premu_0548"/>
<dbReference type="Proteomes" id="UP000002772">
    <property type="component" value="Unassembled WGS sequence"/>
</dbReference>
<dbReference type="eggNOG" id="ENOG50339Y5">
    <property type="taxonomic scope" value="Bacteria"/>
</dbReference>
<dbReference type="AlphaFoldDB" id="F8NCD5"/>
<evidence type="ECO:0000313" key="1">
    <source>
        <dbReference type="EMBL" id="EGN56025.1"/>
    </source>
</evidence>
<dbReference type="EMBL" id="GL945017">
    <property type="protein sequence ID" value="EGN56025.1"/>
    <property type="molecule type" value="Genomic_DNA"/>
</dbReference>
<sequence length="213" mass="24173">MIALLVLGNIYIANAQNEDSDGKNKIAVSGALTSCDTWQMEASYHYMICPYIGLGASIGMWKQYAVNGVPKGQGWEIDENYEETENFYLRPSIHLVSPPVVRFSENWLGFFMEPGFMMNIPYCNVPVNLLDGQGHKIGFKKVSSNNGRWYAFDCKIGLNLNLGGIGISGGYLYSNLDIFALRRNMIFEGRRFDEFYPVKRHLHGGFLTVYYIF</sequence>
<keyword evidence="2" id="KW-1185">Reference proteome</keyword>
<proteinExistence type="predicted"/>
<accession>F8NCD5</accession>